<dbReference type="PRINTS" id="PR02028">
    <property type="entry name" value="CMYCBINDINGP"/>
</dbReference>
<feature type="coiled-coil region" evidence="4">
    <location>
        <begin position="60"/>
        <end position="94"/>
    </location>
</feature>
<dbReference type="AlphaFoldDB" id="A0A8B6GPL4"/>
<evidence type="ECO:0000256" key="4">
    <source>
        <dbReference type="SAM" id="Coils"/>
    </source>
</evidence>
<name>A0A8B6GPL4_MYTGA</name>
<dbReference type="GO" id="GO:0005634">
    <property type="term" value="C:nucleus"/>
    <property type="evidence" value="ECO:0007669"/>
    <property type="project" value="UniProtKB-SubCell"/>
</dbReference>
<evidence type="ECO:0000313" key="6">
    <source>
        <dbReference type="Proteomes" id="UP000596742"/>
    </source>
</evidence>
<dbReference type="Gene3D" id="6.10.250.1060">
    <property type="match status" value="1"/>
</dbReference>
<comment type="similarity">
    <text evidence="2">Belongs to the AMY1 family.</text>
</comment>
<evidence type="ECO:0000256" key="2">
    <source>
        <dbReference type="ARBA" id="ARBA00009389"/>
    </source>
</evidence>
<gene>
    <name evidence="5" type="ORF">MGAL_10B092677</name>
</gene>
<dbReference type="Proteomes" id="UP000596742">
    <property type="component" value="Unassembled WGS sequence"/>
</dbReference>
<evidence type="ECO:0000256" key="1">
    <source>
        <dbReference type="ARBA" id="ARBA00004123"/>
    </source>
</evidence>
<dbReference type="CDD" id="cd21937">
    <property type="entry name" value="ZIP_MycBP-like"/>
    <property type="match status" value="1"/>
</dbReference>
<dbReference type="PANTHER" id="PTHR13168">
    <property type="entry name" value="ASSOCIATE OF C-MYC AMY-1"/>
    <property type="match status" value="1"/>
</dbReference>
<evidence type="ECO:0008006" key="7">
    <source>
        <dbReference type="Google" id="ProtNLM"/>
    </source>
</evidence>
<keyword evidence="3" id="KW-0539">Nucleus</keyword>
<keyword evidence="4" id="KW-0175">Coiled coil</keyword>
<dbReference type="PANTHER" id="PTHR13168:SF0">
    <property type="entry name" value="C-MYC-BINDING PROTEIN"/>
    <property type="match status" value="1"/>
</dbReference>
<protein>
    <recommendedName>
        <fullName evidence="7">c-Myc-binding protein</fullName>
    </recommendedName>
</protein>
<keyword evidence="6" id="KW-1185">Reference proteome</keyword>
<reference evidence="5" key="1">
    <citation type="submission" date="2018-11" db="EMBL/GenBank/DDBJ databases">
        <authorList>
            <person name="Alioto T."/>
            <person name="Alioto T."/>
        </authorList>
    </citation>
    <scope>NUCLEOTIDE SEQUENCE</scope>
</reference>
<evidence type="ECO:0000256" key="3">
    <source>
        <dbReference type="ARBA" id="ARBA00023242"/>
    </source>
</evidence>
<dbReference type="OrthoDB" id="524165at2759"/>
<proteinExistence type="inferred from homology"/>
<comment type="caution">
    <text evidence="5">The sequence shown here is derived from an EMBL/GenBank/DDBJ whole genome shotgun (WGS) entry which is preliminary data.</text>
</comment>
<evidence type="ECO:0000313" key="5">
    <source>
        <dbReference type="EMBL" id="VDI66671.1"/>
    </source>
</evidence>
<organism evidence="5 6">
    <name type="scientific">Mytilus galloprovincialis</name>
    <name type="common">Mediterranean mussel</name>
    <dbReference type="NCBI Taxonomy" id="29158"/>
    <lineage>
        <taxon>Eukaryota</taxon>
        <taxon>Metazoa</taxon>
        <taxon>Spiralia</taxon>
        <taxon>Lophotrochozoa</taxon>
        <taxon>Mollusca</taxon>
        <taxon>Bivalvia</taxon>
        <taxon>Autobranchia</taxon>
        <taxon>Pteriomorphia</taxon>
        <taxon>Mytilida</taxon>
        <taxon>Mytiloidea</taxon>
        <taxon>Mytilidae</taxon>
        <taxon>Mytilinae</taxon>
        <taxon>Mytilus</taxon>
    </lineage>
</organism>
<dbReference type="GO" id="GO:0003713">
    <property type="term" value="F:transcription coactivator activity"/>
    <property type="evidence" value="ECO:0007669"/>
    <property type="project" value="InterPro"/>
</dbReference>
<sequence>MGQGADSKREEFRKYLEKAGVLDALTKVLVGLYEEPEKPNNALDFLKQHLGASGPETADVEALKLEVTELRQKIEQLTEENNELKTKYHITMTREILNWGQSLTTGSAYKTNDCKKLKDGYLCVRH</sequence>
<dbReference type="EMBL" id="UYJE01008725">
    <property type="protein sequence ID" value="VDI66671.1"/>
    <property type="molecule type" value="Genomic_DNA"/>
</dbReference>
<accession>A0A8B6GPL4</accession>
<dbReference type="InterPro" id="IPR026060">
    <property type="entry name" value="AMY1"/>
</dbReference>
<comment type="subcellular location">
    <subcellularLocation>
        <location evidence="1">Nucleus</location>
    </subcellularLocation>
</comment>